<feature type="compositionally biased region" description="Low complexity" evidence="1">
    <location>
        <begin position="286"/>
        <end position="296"/>
    </location>
</feature>
<feature type="compositionally biased region" description="Polar residues" evidence="1">
    <location>
        <begin position="329"/>
        <end position="347"/>
    </location>
</feature>
<feature type="region of interest" description="Disordered" evidence="1">
    <location>
        <begin position="212"/>
        <end position="313"/>
    </location>
</feature>
<dbReference type="AlphaFoldDB" id="A0A2V3J1Y1"/>
<accession>A0A2V3J1Y1</accession>
<sequence length="620" mass="69741">MDYTQYVNRRPPSPPSPHHRYNPFAPSASLSSATSTVSSDIALNPPSRPPFHTAEAVSSQLHRRALRDEYAALAAAVLANAHLDDERERHELIRIRLEDMLTTAEPTNHRILQIALSKCSARLDHIANQSHHLEQARSRMRVIEAKHFHGANATAIAPRLRAMHIRREQVATLVDHIRCTLHDQVRIHYLLTTLSEKLSVLYTLVGNVDRSQRPTVSDMSDRPALYKPSRSMSPRGTSFTQDSSRRHTSSRRIARNLFVHSKPHHSATPQPTDSPSDRLLSRTDRASSSANRQSSRGYPLQTQRSLPQRADNRRIPLVVKRALSYNASPTTLGRSASTEPLWQNRSSSVHERTAGQSEPRLKIGDSPKRIRKVPGSSRSSASFVADRDSRRRQRIRRVGADPDSEDEHSLIGSPVSPHVTTRRPADRVSSSENRIHQPRDSQLEQAVLMDIDSLCTEASSVLSSSRGTNQEMLEKRSSASIFGGEHKRGLGFTKFGFHRVRLWSQIRKLWAEVNELYGIVLTHGPHLVEEKIVSPSSIEHGVLGTWISPRKGRTSGMKGRVHKTITAEAVRKVDDIVIWQQKLIVAIRRDGLEQKKMLRQADMTISEAYLNSLQTRPTAK</sequence>
<feature type="region of interest" description="Disordered" evidence="1">
    <location>
        <begin position="1"/>
        <end position="29"/>
    </location>
</feature>
<proteinExistence type="predicted"/>
<evidence type="ECO:0000313" key="2">
    <source>
        <dbReference type="EMBL" id="PXF48355.1"/>
    </source>
</evidence>
<dbReference type="EMBL" id="NBIV01000014">
    <property type="protein sequence ID" value="PXF48355.1"/>
    <property type="molecule type" value="Genomic_DNA"/>
</dbReference>
<feature type="compositionally biased region" description="Basic and acidic residues" evidence="1">
    <location>
        <begin position="275"/>
        <end position="285"/>
    </location>
</feature>
<name>A0A2V3J1Y1_9FLOR</name>
<evidence type="ECO:0000256" key="1">
    <source>
        <dbReference type="SAM" id="MobiDB-lite"/>
    </source>
</evidence>
<evidence type="ECO:0000313" key="3">
    <source>
        <dbReference type="Proteomes" id="UP000247409"/>
    </source>
</evidence>
<feature type="compositionally biased region" description="Basic and acidic residues" evidence="1">
    <location>
        <begin position="348"/>
        <end position="368"/>
    </location>
</feature>
<dbReference type="OrthoDB" id="10632681at2759"/>
<keyword evidence="3" id="KW-1185">Reference proteome</keyword>
<protein>
    <submittedName>
        <fullName evidence="2">Uncharacterized protein</fullName>
    </submittedName>
</protein>
<reference evidence="2 3" key="1">
    <citation type="journal article" date="2018" name="Mol. Biol. Evol.">
        <title>Analysis of the draft genome of the red seaweed Gracilariopsis chorda provides insights into genome size evolution in Rhodophyta.</title>
        <authorList>
            <person name="Lee J."/>
            <person name="Yang E.C."/>
            <person name="Graf L."/>
            <person name="Yang J.H."/>
            <person name="Qiu H."/>
            <person name="Zel Zion U."/>
            <person name="Chan C.X."/>
            <person name="Stephens T.G."/>
            <person name="Weber A.P.M."/>
            <person name="Boo G.H."/>
            <person name="Boo S.M."/>
            <person name="Kim K.M."/>
            <person name="Shin Y."/>
            <person name="Jung M."/>
            <person name="Lee S.J."/>
            <person name="Yim H.S."/>
            <person name="Lee J.H."/>
            <person name="Bhattacharya D."/>
            <person name="Yoon H.S."/>
        </authorList>
    </citation>
    <scope>NUCLEOTIDE SEQUENCE [LARGE SCALE GENOMIC DNA]</scope>
    <source>
        <strain evidence="2 3">SKKU-2015</strain>
        <tissue evidence="2">Whole body</tissue>
    </source>
</reference>
<organism evidence="2 3">
    <name type="scientific">Gracilariopsis chorda</name>
    <dbReference type="NCBI Taxonomy" id="448386"/>
    <lineage>
        <taxon>Eukaryota</taxon>
        <taxon>Rhodophyta</taxon>
        <taxon>Florideophyceae</taxon>
        <taxon>Rhodymeniophycidae</taxon>
        <taxon>Gracilariales</taxon>
        <taxon>Gracilariaceae</taxon>
        <taxon>Gracilariopsis</taxon>
    </lineage>
</organism>
<dbReference type="Proteomes" id="UP000247409">
    <property type="component" value="Unassembled WGS sequence"/>
</dbReference>
<feature type="compositionally biased region" description="Polar residues" evidence="1">
    <location>
        <begin position="230"/>
        <end position="242"/>
    </location>
</feature>
<comment type="caution">
    <text evidence="2">The sequence shown here is derived from an EMBL/GenBank/DDBJ whole genome shotgun (WGS) entry which is preliminary data.</text>
</comment>
<feature type="region of interest" description="Disordered" evidence="1">
    <location>
        <begin position="329"/>
        <end position="437"/>
    </location>
</feature>
<gene>
    <name evidence="2" type="ORF">BWQ96_01815</name>
</gene>